<evidence type="ECO:0000313" key="2">
    <source>
        <dbReference type="EMBL" id="KER20585.1"/>
    </source>
</evidence>
<dbReference type="RefSeq" id="XP_009175683.1">
    <property type="nucleotide sequence ID" value="XM_009177419.1"/>
</dbReference>
<name>A0A074ZBI7_OPIVI</name>
<feature type="region of interest" description="Disordered" evidence="1">
    <location>
        <begin position="65"/>
        <end position="86"/>
    </location>
</feature>
<dbReference type="GeneID" id="20325074"/>
<reference evidence="2 3" key="1">
    <citation type="submission" date="2013-11" db="EMBL/GenBank/DDBJ databases">
        <title>Opisthorchis viverrini - life in the bile duct.</title>
        <authorList>
            <person name="Young N.D."/>
            <person name="Nagarajan N."/>
            <person name="Lin S.J."/>
            <person name="Korhonen P.K."/>
            <person name="Jex A.R."/>
            <person name="Hall R.S."/>
            <person name="Safavi-Hemami H."/>
            <person name="Kaewkong W."/>
            <person name="Bertrand D."/>
            <person name="Gao S."/>
            <person name="Seet Q."/>
            <person name="Wongkham S."/>
            <person name="Teh B.T."/>
            <person name="Wongkham C."/>
            <person name="Intapan P.M."/>
            <person name="Maleewong W."/>
            <person name="Yang X."/>
            <person name="Hu M."/>
            <person name="Wang Z."/>
            <person name="Hofmann A."/>
            <person name="Sternberg P.W."/>
            <person name="Tan P."/>
            <person name="Wang J."/>
            <person name="Gasser R.B."/>
        </authorList>
    </citation>
    <scope>NUCLEOTIDE SEQUENCE [LARGE SCALE GENOMIC DNA]</scope>
</reference>
<sequence length="86" mass="9823">MSLTIDMARLGVPIQENGNDQRREGPTDERHRGSDPIQNTKYTQWLNVSGLWLQNELCNIEMQDPTQSTDEYITLSSYSNPEYSSG</sequence>
<evidence type="ECO:0000313" key="3">
    <source>
        <dbReference type="Proteomes" id="UP000054324"/>
    </source>
</evidence>
<keyword evidence="3" id="KW-1185">Reference proteome</keyword>
<evidence type="ECO:0000256" key="1">
    <source>
        <dbReference type="SAM" id="MobiDB-lite"/>
    </source>
</evidence>
<dbReference type="AlphaFoldDB" id="A0A074ZBI7"/>
<dbReference type="KEGG" id="ovi:T265_10906"/>
<protein>
    <submittedName>
        <fullName evidence="2">Uncharacterized protein</fullName>
    </submittedName>
</protein>
<feature type="region of interest" description="Disordered" evidence="1">
    <location>
        <begin position="1"/>
        <end position="37"/>
    </location>
</feature>
<dbReference type="CTD" id="20325074"/>
<proteinExistence type="predicted"/>
<feature type="compositionally biased region" description="Basic and acidic residues" evidence="1">
    <location>
        <begin position="19"/>
        <end position="34"/>
    </location>
</feature>
<organism evidence="2 3">
    <name type="scientific">Opisthorchis viverrini</name>
    <name type="common">Southeast Asian liver fluke</name>
    <dbReference type="NCBI Taxonomy" id="6198"/>
    <lineage>
        <taxon>Eukaryota</taxon>
        <taxon>Metazoa</taxon>
        <taxon>Spiralia</taxon>
        <taxon>Lophotrochozoa</taxon>
        <taxon>Platyhelminthes</taxon>
        <taxon>Trematoda</taxon>
        <taxon>Digenea</taxon>
        <taxon>Opisthorchiida</taxon>
        <taxon>Opisthorchiata</taxon>
        <taxon>Opisthorchiidae</taxon>
        <taxon>Opisthorchis</taxon>
    </lineage>
</organism>
<gene>
    <name evidence="2" type="ORF">T265_10906</name>
</gene>
<dbReference type="EMBL" id="KL597041">
    <property type="protein sequence ID" value="KER20585.1"/>
    <property type="molecule type" value="Genomic_DNA"/>
</dbReference>
<dbReference type="Proteomes" id="UP000054324">
    <property type="component" value="Unassembled WGS sequence"/>
</dbReference>
<accession>A0A074ZBI7</accession>